<name>A0A0F8ZMQ9_9ZZZZ</name>
<gene>
    <name evidence="1" type="ORF">LCGC14_2676110</name>
</gene>
<accession>A0A0F8ZMQ9</accession>
<dbReference type="AlphaFoldDB" id="A0A0F8ZMQ9"/>
<organism evidence="1">
    <name type="scientific">marine sediment metagenome</name>
    <dbReference type="NCBI Taxonomy" id="412755"/>
    <lineage>
        <taxon>unclassified sequences</taxon>
        <taxon>metagenomes</taxon>
        <taxon>ecological metagenomes</taxon>
    </lineage>
</organism>
<protein>
    <submittedName>
        <fullName evidence="1">Uncharacterized protein</fullName>
    </submittedName>
</protein>
<proteinExistence type="predicted"/>
<dbReference type="EMBL" id="LAZR01047055">
    <property type="protein sequence ID" value="KKK95112.1"/>
    <property type="molecule type" value="Genomic_DNA"/>
</dbReference>
<comment type="caution">
    <text evidence="1">The sequence shown here is derived from an EMBL/GenBank/DDBJ whole genome shotgun (WGS) entry which is preliminary data.</text>
</comment>
<reference evidence="1" key="1">
    <citation type="journal article" date="2015" name="Nature">
        <title>Complex archaea that bridge the gap between prokaryotes and eukaryotes.</title>
        <authorList>
            <person name="Spang A."/>
            <person name="Saw J.H."/>
            <person name="Jorgensen S.L."/>
            <person name="Zaremba-Niedzwiedzka K."/>
            <person name="Martijn J."/>
            <person name="Lind A.E."/>
            <person name="van Eijk R."/>
            <person name="Schleper C."/>
            <person name="Guy L."/>
            <person name="Ettema T.J."/>
        </authorList>
    </citation>
    <scope>NUCLEOTIDE SEQUENCE</scope>
</reference>
<feature type="non-terminal residue" evidence="1">
    <location>
        <position position="37"/>
    </location>
</feature>
<evidence type="ECO:0000313" key="1">
    <source>
        <dbReference type="EMBL" id="KKK95112.1"/>
    </source>
</evidence>
<sequence length="37" mass="4305">MTDWGDGLYAKVADRIRDLFIPAHHGQDFDSLKVLRF</sequence>